<dbReference type="Pfam" id="PF00535">
    <property type="entry name" value="Glycos_transf_2"/>
    <property type="match status" value="1"/>
</dbReference>
<feature type="domain" description="Glycosyltransferase 2-like" evidence="2">
    <location>
        <begin position="14"/>
        <end position="181"/>
    </location>
</feature>
<evidence type="ECO:0000259" key="2">
    <source>
        <dbReference type="Pfam" id="PF00535"/>
    </source>
</evidence>
<comment type="caution">
    <text evidence="3">The sequence shown here is derived from an EMBL/GenBank/DDBJ whole genome shotgun (WGS) entry which is preliminary data.</text>
</comment>
<dbReference type="InterPro" id="IPR001173">
    <property type="entry name" value="Glyco_trans_2-like"/>
</dbReference>
<dbReference type="SUPFAM" id="SSF53448">
    <property type="entry name" value="Nucleotide-diphospho-sugar transferases"/>
    <property type="match status" value="1"/>
</dbReference>
<name>A0A1X0JL98_9MYCO</name>
<organism evidence="3 4">
    <name type="scientific">Mycolicibacterium tusciae</name>
    <dbReference type="NCBI Taxonomy" id="75922"/>
    <lineage>
        <taxon>Bacteria</taxon>
        <taxon>Bacillati</taxon>
        <taxon>Actinomycetota</taxon>
        <taxon>Actinomycetes</taxon>
        <taxon>Mycobacteriales</taxon>
        <taxon>Mycobacteriaceae</taxon>
        <taxon>Mycolicibacterium</taxon>
    </lineage>
</organism>
<sequence length="326" mass="35481">METAVTTTATHRVSVIICAYTEERWDDLVRSVGNAAETLLDDDELIVVVDHNAQLLARAQREIDDVGRPALQIVASTEKKGLSGARNSGIACATGDIVAFVDDDAAVHPGWRDALTGHYADAAVAVVGGSAQPVWPNERPRWLPGEYDWIVGCAYVGLPTTVLPVRNVMGCNMSFRREILGSVGGFNTDLGRVGRHPVGCEETEFCIRISQRWPSKKILFDPDLRVSHYVSADRTKLRYAVRRCFGEGISKRQISRLVGSRDATSAERSYLTVTVPRALLRGVREGLSPRARRFAPGGLARSAVLVLGVSAAGAGYVYAAARERRH</sequence>
<feature type="transmembrane region" description="Helical" evidence="1">
    <location>
        <begin position="299"/>
        <end position="321"/>
    </location>
</feature>
<dbReference type="InterPro" id="IPR029044">
    <property type="entry name" value="Nucleotide-diphossugar_trans"/>
</dbReference>
<proteinExistence type="predicted"/>
<keyword evidence="1" id="KW-1133">Transmembrane helix</keyword>
<dbReference type="AlphaFoldDB" id="A0A1X0JL98"/>
<dbReference type="PANTHER" id="PTHR43685">
    <property type="entry name" value="GLYCOSYLTRANSFERASE"/>
    <property type="match status" value="1"/>
</dbReference>
<keyword evidence="1" id="KW-0812">Transmembrane</keyword>
<evidence type="ECO:0000256" key="1">
    <source>
        <dbReference type="SAM" id="Phobius"/>
    </source>
</evidence>
<dbReference type="OrthoDB" id="153025at2"/>
<dbReference type="InterPro" id="IPR050834">
    <property type="entry name" value="Glycosyltransf_2"/>
</dbReference>
<dbReference type="EMBL" id="MVIM01000011">
    <property type="protein sequence ID" value="ORB63380.1"/>
    <property type="molecule type" value="Genomic_DNA"/>
</dbReference>
<dbReference type="PANTHER" id="PTHR43685:SF2">
    <property type="entry name" value="GLYCOSYLTRANSFERASE 2-LIKE DOMAIN-CONTAINING PROTEIN"/>
    <property type="match status" value="1"/>
</dbReference>
<reference evidence="3 4" key="1">
    <citation type="submission" date="2017-02" db="EMBL/GenBank/DDBJ databases">
        <title>The new phylogeny of genus Mycobacterium.</title>
        <authorList>
            <person name="Tortoli E."/>
            <person name="Trovato A."/>
            <person name="Cirillo D.M."/>
        </authorList>
    </citation>
    <scope>NUCLEOTIDE SEQUENCE [LARGE SCALE GENOMIC DNA]</scope>
    <source>
        <strain evidence="3 4">DSM 44338</strain>
    </source>
</reference>
<dbReference type="STRING" id="75922.BST47_19695"/>
<keyword evidence="1" id="KW-0472">Membrane</keyword>
<accession>A0A1X0JL98</accession>
<keyword evidence="4" id="KW-1185">Reference proteome</keyword>
<dbReference type="Proteomes" id="UP000192411">
    <property type="component" value="Unassembled WGS sequence"/>
</dbReference>
<gene>
    <name evidence="3" type="ORF">BST47_19695</name>
</gene>
<protein>
    <recommendedName>
        <fullName evidence="2">Glycosyltransferase 2-like domain-containing protein</fullName>
    </recommendedName>
</protein>
<evidence type="ECO:0000313" key="4">
    <source>
        <dbReference type="Proteomes" id="UP000192411"/>
    </source>
</evidence>
<evidence type="ECO:0000313" key="3">
    <source>
        <dbReference type="EMBL" id="ORB63380.1"/>
    </source>
</evidence>
<dbReference type="Gene3D" id="3.90.550.10">
    <property type="entry name" value="Spore Coat Polysaccharide Biosynthesis Protein SpsA, Chain A"/>
    <property type="match status" value="1"/>
</dbReference>